<sequence length="301" mass="34246">MKETRYYLAALAAFTTWGFFSLVLRPLRSYASIDILFYRVFSCAVLMLLIVLLFMRKQLKQNYDLFTALSKERKKNIVLINISGSIFLCINWFSFIYVMNHISVKATSLAYLVCPVLTALLAFFTLKEKLSRLQWISLALSISGCILLSYEDLTNMFFSMIIGLSYACYLVSQRRNTGFDKFIVLTLHIVFSSLILLPFYPSFAGPLPVAGDFYFYIEIIAVVYTIMPLFLNLYALKGINSSTVGMLLNINPMIAFVLAIVVYHEDMSALQISAYSIIFTSVIIFNARQIFGVNKKKISIA</sequence>
<feature type="domain" description="EamA" evidence="2">
    <location>
        <begin position="6"/>
        <end position="149"/>
    </location>
</feature>
<name>A0ABR9WDJ9_9BACT</name>
<feature type="transmembrane region" description="Helical" evidence="1">
    <location>
        <begin position="269"/>
        <end position="287"/>
    </location>
</feature>
<organism evidence="3 4">
    <name type="scientific">Dyadobacter subterraneus</name>
    <dbReference type="NCBI Taxonomy" id="2773304"/>
    <lineage>
        <taxon>Bacteria</taxon>
        <taxon>Pseudomonadati</taxon>
        <taxon>Bacteroidota</taxon>
        <taxon>Cytophagia</taxon>
        <taxon>Cytophagales</taxon>
        <taxon>Spirosomataceae</taxon>
        <taxon>Dyadobacter</taxon>
    </lineage>
</organism>
<proteinExistence type="predicted"/>
<dbReference type="InterPro" id="IPR000620">
    <property type="entry name" value="EamA_dom"/>
</dbReference>
<feature type="transmembrane region" description="Helical" evidence="1">
    <location>
        <begin position="213"/>
        <end position="234"/>
    </location>
</feature>
<dbReference type="EMBL" id="JACYGY010000001">
    <property type="protein sequence ID" value="MBE9463571.1"/>
    <property type="molecule type" value="Genomic_DNA"/>
</dbReference>
<evidence type="ECO:0000259" key="2">
    <source>
        <dbReference type="Pfam" id="PF00892"/>
    </source>
</evidence>
<dbReference type="PANTHER" id="PTHR22911">
    <property type="entry name" value="ACYL-MALONYL CONDENSING ENZYME-RELATED"/>
    <property type="match status" value="1"/>
</dbReference>
<dbReference type="Gene3D" id="1.10.3730.20">
    <property type="match status" value="1"/>
</dbReference>
<feature type="transmembrane region" description="Helical" evidence="1">
    <location>
        <begin position="109"/>
        <end position="126"/>
    </location>
</feature>
<feature type="transmembrane region" description="Helical" evidence="1">
    <location>
        <begin position="156"/>
        <end position="172"/>
    </location>
</feature>
<gene>
    <name evidence="3" type="ORF">IEE83_16915</name>
</gene>
<comment type="caution">
    <text evidence="3">The sequence shown here is derived from an EMBL/GenBank/DDBJ whole genome shotgun (WGS) entry which is preliminary data.</text>
</comment>
<feature type="transmembrane region" description="Helical" evidence="1">
    <location>
        <begin position="133"/>
        <end position="150"/>
    </location>
</feature>
<feature type="transmembrane region" description="Helical" evidence="1">
    <location>
        <begin position="184"/>
        <end position="201"/>
    </location>
</feature>
<feature type="domain" description="EamA" evidence="2">
    <location>
        <begin position="156"/>
        <end position="286"/>
    </location>
</feature>
<dbReference type="PANTHER" id="PTHR22911:SF137">
    <property type="entry name" value="SOLUTE CARRIER FAMILY 35 MEMBER G2-RELATED"/>
    <property type="match status" value="1"/>
</dbReference>
<feature type="transmembrane region" description="Helical" evidence="1">
    <location>
        <begin position="7"/>
        <end position="24"/>
    </location>
</feature>
<evidence type="ECO:0000313" key="4">
    <source>
        <dbReference type="Proteomes" id="UP000634134"/>
    </source>
</evidence>
<accession>A0ABR9WDJ9</accession>
<evidence type="ECO:0000313" key="3">
    <source>
        <dbReference type="EMBL" id="MBE9463571.1"/>
    </source>
</evidence>
<feature type="transmembrane region" description="Helical" evidence="1">
    <location>
        <begin position="36"/>
        <end position="55"/>
    </location>
</feature>
<evidence type="ECO:0000256" key="1">
    <source>
        <dbReference type="SAM" id="Phobius"/>
    </source>
</evidence>
<keyword evidence="1" id="KW-0812">Transmembrane</keyword>
<keyword evidence="4" id="KW-1185">Reference proteome</keyword>
<protein>
    <submittedName>
        <fullName evidence="3">EamA family transporter</fullName>
    </submittedName>
</protein>
<dbReference type="Pfam" id="PF00892">
    <property type="entry name" value="EamA"/>
    <property type="match status" value="2"/>
</dbReference>
<feature type="transmembrane region" description="Helical" evidence="1">
    <location>
        <begin position="76"/>
        <end position="97"/>
    </location>
</feature>
<keyword evidence="1" id="KW-0472">Membrane</keyword>
<dbReference type="SUPFAM" id="SSF103481">
    <property type="entry name" value="Multidrug resistance efflux transporter EmrE"/>
    <property type="match status" value="2"/>
</dbReference>
<dbReference type="InterPro" id="IPR037185">
    <property type="entry name" value="EmrE-like"/>
</dbReference>
<reference evidence="4" key="1">
    <citation type="submission" date="2023-07" db="EMBL/GenBank/DDBJ databases">
        <title>Dyadobacter sp. nov 'subterranea' isolated from contaminted grondwater.</title>
        <authorList>
            <person name="Szabo I."/>
            <person name="Al-Omari J."/>
            <person name="Szerdahelyi S.G."/>
            <person name="Rado J."/>
        </authorList>
    </citation>
    <scope>NUCLEOTIDE SEQUENCE [LARGE SCALE GENOMIC DNA]</scope>
    <source>
        <strain evidence="4">UP-52</strain>
    </source>
</reference>
<keyword evidence="1" id="KW-1133">Transmembrane helix</keyword>
<feature type="transmembrane region" description="Helical" evidence="1">
    <location>
        <begin position="246"/>
        <end position="263"/>
    </location>
</feature>
<dbReference type="Proteomes" id="UP000634134">
    <property type="component" value="Unassembled WGS sequence"/>
</dbReference>